<proteinExistence type="predicted"/>
<evidence type="ECO:0000256" key="1">
    <source>
        <dbReference type="SAM" id="MobiDB-lite"/>
    </source>
</evidence>
<protein>
    <submittedName>
        <fullName evidence="2">Uncharacterized protein</fullName>
    </submittedName>
</protein>
<organism evidence="2 3">
    <name type="scientific">Penicillium subrubescens</name>
    <dbReference type="NCBI Taxonomy" id="1316194"/>
    <lineage>
        <taxon>Eukaryota</taxon>
        <taxon>Fungi</taxon>
        <taxon>Dikarya</taxon>
        <taxon>Ascomycota</taxon>
        <taxon>Pezizomycotina</taxon>
        <taxon>Eurotiomycetes</taxon>
        <taxon>Eurotiomycetidae</taxon>
        <taxon>Eurotiales</taxon>
        <taxon>Aspergillaceae</taxon>
        <taxon>Penicillium</taxon>
    </lineage>
</organism>
<dbReference type="AlphaFoldDB" id="A0A1Q5T495"/>
<accession>A0A1Q5T495</accession>
<feature type="region of interest" description="Disordered" evidence="1">
    <location>
        <begin position="1"/>
        <end position="28"/>
    </location>
</feature>
<dbReference type="EMBL" id="MNBE01000707">
    <property type="protein sequence ID" value="OKO95061.1"/>
    <property type="molecule type" value="Genomic_DNA"/>
</dbReference>
<evidence type="ECO:0000313" key="2">
    <source>
        <dbReference type="EMBL" id="OKO95061.1"/>
    </source>
</evidence>
<keyword evidence="3" id="KW-1185">Reference proteome</keyword>
<dbReference type="STRING" id="1316194.A0A1Q5T495"/>
<evidence type="ECO:0000313" key="3">
    <source>
        <dbReference type="Proteomes" id="UP000186955"/>
    </source>
</evidence>
<name>A0A1Q5T495_9EURO</name>
<dbReference type="Proteomes" id="UP000186955">
    <property type="component" value="Unassembled WGS sequence"/>
</dbReference>
<gene>
    <name evidence="2" type="ORF">PENSUB_11303</name>
</gene>
<feature type="compositionally biased region" description="Acidic residues" evidence="1">
    <location>
        <begin position="18"/>
        <end position="27"/>
    </location>
</feature>
<reference evidence="2 3" key="1">
    <citation type="submission" date="2016-10" db="EMBL/GenBank/DDBJ databases">
        <title>Genome sequence of the ascomycete fungus Penicillium subrubescens.</title>
        <authorList>
            <person name="De Vries R.P."/>
            <person name="Peng M."/>
            <person name="Dilokpimol A."/>
            <person name="Hilden K."/>
            <person name="Makela M.R."/>
            <person name="Grigoriev I."/>
            <person name="Riley R."/>
            <person name="Granchi Z."/>
        </authorList>
    </citation>
    <scope>NUCLEOTIDE SEQUENCE [LARGE SCALE GENOMIC DNA]</scope>
    <source>
        <strain evidence="2 3">CBS 132785</strain>
    </source>
</reference>
<feature type="compositionally biased region" description="Basic and acidic residues" evidence="1">
    <location>
        <begin position="1"/>
        <end position="17"/>
    </location>
</feature>
<sequence>MIGERHRWDSEGERMNVEEETEPDDSVEFNTETEKYAKAVLEEIRKLPGGRFSSFLADNSFPRQVSHQDALIGDPILPKPPLRLIADSIISGIQLKETQKKRYGDLIRYSARIEDGLCDQLTPAAREVFEKGSITLDDLIGIGGNPDSDDRSGVYLHILRIPNMFYLYVGQAVVLSERIQYQHNDPEKRRKYPSLHYKVWEELEGQDDFESIFVTLGTVGHYPRDSSEQLSLNLLEMFGACILQTLKSSDLEFWLPEGFPVRWADRGLNVALPLWQGYISRGSSQILQADMKMTKEEFSAALHGANETRRQWAINVKNSYQSLRVHPDPQMQAIWWKYFEKCCAARDQLFLGRTKSYYTTQNNSRKNALDFLANGKQCKIVQSNWGSYSASYADYSFNLGLKAHCFNHLVKQSRSGKFDYFVDGKMAFLRPILVDTPTNLRYAPNALPTDPASRLIILADTDKGDGTGKLRYLFTKGTKVVEKLNRLVDLFEGIDYDTSMSLERRHSSGMRSRETE</sequence>
<comment type="caution">
    <text evidence="2">The sequence shown here is derived from an EMBL/GenBank/DDBJ whole genome shotgun (WGS) entry which is preliminary data.</text>
</comment>